<evidence type="ECO:0000256" key="3">
    <source>
        <dbReference type="ARBA" id="ARBA00022729"/>
    </source>
</evidence>
<dbReference type="GO" id="GO:0030288">
    <property type="term" value="C:outer membrane-bounded periplasmic space"/>
    <property type="evidence" value="ECO:0007669"/>
    <property type="project" value="TreeGrafter"/>
</dbReference>
<evidence type="ECO:0000313" key="6">
    <source>
        <dbReference type="EMBL" id="SEH77953.1"/>
    </source>
</evidence>
<evidence type="ECO:0000313" key="7">
    <source>
        <dbReference type="Proteomes" id="UP000199125"/>
    </source>
</evidence>
<accession>A0A1H6KQ74</accession>
<name>A0A1H6KQ74_9RHOB</name>
<evidence type="ECO:0000256" key="2">
    <source>
        <dbReference type="ARBA" id="ARBA00022448"/>
    </source>
</evidence>
<dbReference type="Proteomes" id="UP000199125">
    <property type="component" value="Unassembled WGS sequence"/>
</dbReference>
<dbReference type="GO" id="GO:0006865">
    <property type="term" value="P:amino acid transport"/>
    <property type="evidence" value="ECO:0007669"/>
    <property type="project" value="TreeGrafter"/>
</dbReference>
<protein>
    <submittedName>
        <fullName evidence="6">Polar amino acid transport system substrate-binding protein</fullName>
    </submittedName>
</protein>
<dbReference type="GO" id="GO:0005576">
    <property type="term" value="C:extracellular region"/>
    <property type="evidence" value="ECO:0007669"/>
    <property type="project" value="TreeGrafter"/>
</dbReference>
<dbReference type="PANTHER" id="PTHR30085">
    <property type="entry name" value="AMINO ACID ABC TRANSPORTER PERMEASE"/>
    <property type="match status" value="1"/>
</dbReference>
<feature type="domain" description="Solute-binding protein family 3/N-terminal" evidence="5">
    <location>
        <begin position="37"/>
        <end position="267"/>
    </location>
</feature>
<organism evidence="6 7">
    <name type="scientific">Paracoccus alkenifer</name>
    <dbReference type="NCBI Taxonomy" id="65735"/>
    <lineage>
        <taxon>Bacteria</taxon>
        <taxon>Pseudomonadati</taxon>
        <taxon>Pseudomonadota</taxon>
        <taxon>Alphaproteobacteria</taxon>
        <taxon>Rhodobacterales</taxon>
        <taxon>Paracoccaceae</taxon>
        <taxon>Paracoccus</taxon>
    </lineage>
</organism>
<feature type="signal peptide" evidence="4">
    <location>
        <begin position="1"/>
        <end position="25"/>
    </location>
</feature>
<keyword evidence="7" id="KW-1185">Reference proteome</keyword>
<sequence>MKPMGKYSALTVAMAFAAVGSAAQADAVWDRIAERGKIVCGAIPNDKIGSWHDRESGQWEGYEIELCRAIAADLSTEMGKEIVPEFRETSWKTIVLDLQASKIDLWPGMSATEERKKALSMIGPMYDLAFCGVNSKSFTEGATWESLNDPAVRIATVTGTSVETAFKEGAPNATHISLGEYAEVTLAVQSGRADVMGADILRCVNVRAAAPDAFGQITVPEPLKSMGSSAGILKDADQLAEWLAVWAEEKRASGAVTEIFMKAFEAAGVDIAELPPEVKF</sequence>
<dbReference type="InterPro" id="IPR051455">
    <property type="entry name" value="Bact_solute-bind_prot3"/>
</dbReference>
<dbReference type="RefSeq" id="WP_090846031.1">
    <property type="nucleotide sequence ID" value="NZ_FNXG01000002.1"/>
</dbReference>
<feature type="chain" id="PRO_5011553578" evidence="4">
    <location>
        <begin position="26"/>
        <end position="280"/>
    </location>
</feature>
<keyword evidence="3 4" id="KW-0732">Signal</keyword>
<evidence type="ECO:0000256" key="1">
    <source>
        <dbReference type="ARBA" id="ARBA00010333"/>
    </source>
</evidence>
<dbReference type="OrthoDB" id="9807134at2"/>
<evidence type="ECO:0000259" key="5">
    <source>
        <dbReference type="SMART" id="SM00062"/>
    </source>
</evidence>
<keyword evidence="2" id="KW-0813">Transport</keyword>
<reference evidence="7" key="1">
    <citation type="submission" date="2016-10" db="EMBL/GenBank/DDBJ databases">
        <authorList>
            <person name="Varghese N."/>
            <person name="Submissions S."/>
        </authorList>
    </citation>
    <scope>NUCLEOTIDE SEQUENCE [LARGE SCALE GENOMIC DNA]</scope>
    <source>
        <strain evidence="7">DSM 11593</strain>
    </source>
</reference>
<dbReference type="Pfam" id="PF00497">
    <property type="entry name" value="SBP_bac_3"/>
    <property type="match status" value="1"/>
</dbReference>
<dbReference type="Gene3D" id="3.40.190.10">
    <property type="entry name" value="Periplasmic binding protein-like II"/>
    <property type="match status" value="2"/>
</dbReference>
<gene>
    <name evidence="6" type="ORF">SAMN04488075_1005</name>
</gene>
<dbReference type="STRING" id="65735.SAMN04488075_1005"/>
<dbReference type="SMART" id="SM00062">
    <property type="entry name" value="PBPb"/>
    <property type="match status" value="1"/>
</dbReference>
<dbReference type="InterPro" id="IPR001638">
    <property type="entry name" value="Solute-binding_3/MltF_N"/>
</dbReference>
<dbReference type="EMBL" id="FNXG01000002">
    <property type="protein sequence ID" value="SEH77953.1"/>
    <property type="molecule type" value="Genomic_DNA"/>
</dbReference>
<comment type="similarity">
    <text evidence="1">Belongs to the bacterial solute-binding protein 3 family.</text>
</comment>
<evidence type="ECO:0000256" key="4">
    <source>
        <dbReference type="SAM" id="SignalP"/>
    </source>
</evidence>
<dbReference type="PANTHER" id="PTHR30085:SF6">
    <property type="entry name" value="ABC TRANSPORTER GLUTAMINE-BINDING PROTEIN GLNH"/>
    <property type="match status" value="1"/>
</dbReference>
<proteinExistence type="inferred from homology"/>
<dbReference type="AlphaFoldDB" id="A0A1H6KQ74"/>
<dbReference type="SUPFAM" id="SSF53850">
    <property type="entry name" value="Periplasmic binding protein-like II"/>
    <property type="match status" value="1"/>
</dbReference>